<dbReference type="InterPro" id="IPR009080">
    <property type="entry name" value="tRNAsynth_Ia_anticodon-bd"/>
</dbReference>
<dbReference type="CDD" id="cd07067">
    <property type="entry name" value="HP_PGM_like"/>
    <property type="match status" value="1"/>
</dbReference>
<feature type="short sequence motif" description="'HIGH' region" evidence="15">
    <location>
        <begin position="44"/>
        <end position="54"/>
    </location>
</feature>
<name>A0A1F5XIA1_9BACT</name>
<dbReference type="FunFam" id="3.40.50.620:FF:000063">
    <property type="entry name" value="Isoleucine--tRNA ligase"/>
    <property type="match status" value="1"/>
</dbReference>
<dbReference type="GO" id="GO:0005737">
    <property type="term" value="C:cytoplasm"/>
    <property type="evidence" value="ECO:0007669"/>
    <property type="project" value="UniProtKB-SubCell"/>
</dbReference>
<dbReference type="PANTHER" id="PTHR42780">
    <property type="entry name" value="SOLEUCYL-TRNA SYNTHETASE"/>
    <property type="match status" value="1"/>
</dbReference>
<evidence type="ECO:0000256" key="6">
    <source>
        <dbReference type="ARBA" id="ARBA00022598"/>
    </source>
</evidence>
<keyword evidence="12 15" id="KW-0030">Aminoacyl-tRNA synthetase</keyword>
<dbReference type="SMART" id="SM00855">
    <property type="entry name" value="PGAM"/>
    <property type="match status" value="1"/>
</dbReference>
<dbReference type="CDD" id="cd07961">
    <property type="entry name" value="Anticodon_Ia_Ile_ABEc"/>
    <property type="match status" value="1"/>
</dbReference>
<evidence type="ECO:0000256" key="16">
    <source>
        <dbReference type="PIRSR" id="PIRSR613078-1"/>
    </source>
</evidence>
<dbReference type="Gene3D" id="3.40.50.1240">
    <property type="entry name" value="Phosphoglycerate mutase-like"/>
    <property type="match status" value="1"/>
</dbReference>
<dbReference type="EMBL" id="MFIF01000003">
    <property type="protein sequence ID" value="OGF87638.1"/>
    <property type="molecule type" value="Genomic_DNA"/>
</dbReference>
<organism evidence="20 21">
    <name type="scientific">Candidatus Giovannonibacteria bacterium RIFCSPLOWO2_01_FULL_46_32</name>
    <dbReference type="NCBI Taxonomy" id="1798353"/>
    <lineage>
        <taxon>Bacteria</taxon>
        <taxon>Candidatus Giovannoniibacteriota</taxon>
    </lineage>
</organism>
<gene>
    <name evidence="15" type="primary">ileS</name>
    <name evidence="20" type="ORF">A3B19_02485</name>
</gene>
<comment type="similarity">
    <text evidence="3 15">Belongs to the class-I aminoacyl-tRNA synthetase family. IleS type 2 subfamily.</text>
</comment>
<dbReference type="PROSITE" id="PS00175">
    <property type="entry name" value="PG_MUTASE"/>
    <property type="match status" value="1"/>
</dbReference>
<comment type="subunit">
    <text evidence="4 15">Monomer.</text>
</comment>
<dbReference type="Proteomes" id="UP000177346">
    <property type="component" value="Unassembled WGS sequence"/>
</dbReference>
<dbReference type="GO" id="GO:0000049">
    <property type="term" value="F:tRNA binding"/>
    <property type="evidence" value="ECO:0007669"/>
    <property type="project" value="InterPro"/>
</dbReference>
<accession>A0A1F5XIA1</accession>
<comment type="caution">
    <text evidence="20">The sequence shown here is derived from an EMBL/GenBank/DDBJ whole genome shotgun (WGS) entry which is preliminary data.</text>
</comment>
<evidence type="ECO:0000256" key="14">
    <source>
        <dbReference type="ARBA" id="ARBA00048359"/>
    </source>
</evidence>
<dbReference type="InterPro" id="IPR013155">
    <property type="entry name" value="M/V/L/I-tRNA-synth_anticd-bd"/>
</dbReference>
<comment type="subcellular location">
    <subcellularLocation>
        <location evidence="2 15">Cytoplasm</location>
    </subcellularLocation>
</comment>
<dbReference type="InterPro" id="IPR002300">
    <property type="entry name" value="aa-tRNA-synth_Ia"/>
</dbReference>
<evidence type="ECO:0000256" key="7">
    <source>
        <dbReference type="ARBA" id="ARBA00022723"/>
    </source>
</evidence>
<dbReference type="Pfam" id="PF19302">
    <property type="entry name" value="DUF5915"/>
    <property type="match status" value="1"/>
</dbReference>
<evidence type="ECO:0000256" key="5">
    <source>
        <dbReference type="ARBA" id="ARBA00022490"/>
    </source>
</evidence>
<evidence type="ECO:0000256" key="9">
    <source>
        <dbReference type="ARBA" id="ARBA00022833"/>
    </source>
</evidence>
<dbReference type="PANTHER" id="PTHR42780:SF1">
    <property type="entry name" value="ISOLEUCINE--TRNA LIGASE, CYTOPLASMIC"/>
    <property type="match status" value="1"/>
</dbReference>
<dbReference type="InterPro" id="IPR014729">
    <property type="entry name" value="Rossmann-like_a/b/a_fold"/>
</dbReference>
<evidence type="ECO:0000256" key="4">
    <source>
        <dbReference type="ARBA" id="ARBA00011245"/>
    </source>
</evidence>
<keyword evidence="8 15" id="KW-0547">Nucleotide-binding</keyword>
<dbReference type="InterPro" id="IPR002301">
    <property type="entry name" value="Ile-tRNA-ligase"/>
</dbReference>
<comment type="catalytic activity">
    <reaction evidence="14 15">
        <text>tRNA(Ile) + L-isoleucine + ATP = L-isoleucyl-tRNA(Ile) + AMP + diphosphate</text>
        <dbReference type="Rhea" id="RHEA:11060"/>
        <dbReference type="Rhea" id="RHEA-COMP:9666"/>
        <dbReference type="Rhea" id="RHEA-COMP:9695"/>
        <dbReference type="ChEBI" id="CHEBI:30616"/>
        <dbReference type="ChEBI" id="CHEBI:33019"/>
        <dbReference type="ChEBI" id="CHEBI:58045"/>
        <dbReference type="ChEBI" id="CHEBI:78442"/>
        <dbReference type="ChEBI" id="CHEBI:78528"/>
        <dbReference type="ChEBI" id="CHEBI:456215"/>
        <dbReference type="EC" id="6.1.1.5"/>
    </reaction>
</comment>
<evidence type="ECO:0000256" key="3">
    <source>
        <dbReference type="ARBA" id="ARBA00007078"/>
    </source>
</evidence>
<dbReference type="InterPro" id="IPR013078">
    <property type="entry name" value="His_Pase_superF_clade-1"/>
</dbReference>
<evidence type="ECO:0000313" key="20">
    <source>
        <dbReference type="EMBL" id="OGF87638.1"/>
    </source>
</evidence>
<keyword evidence="6 15" id="KW-0436">Ligase</keyword>
<keyword evidence="5 15" id="KW-0963">Cytoplasm</keyword>
<evidence type="ECO:0000256" key="2">
    <source>
        <dbReference type="ARBA" id="ARBA00004496"/>
    </source>
</evidence>
<keyword evidence="7 15" id="KW-0479">Metal-binding</keyword>
<comment type="cofactor">
    <cofactor evidence="1 15">
        <name>Zn(2+)</name>
        <dbReference type="ChEBI" id="CHEBI:29105"/>
    </cofactor>
</comment>
<feature type="binding site" evidence="15">
    <location>
        <position position="808"/>
    </location>
    <ligand>
        <name>ATP</name>
        <dbReference type="ChEBI" id="CHEBI:30616"/>
    </ligand>
</feature>
<dbReference type="GO" id="GO:0002161">
    <property type="term" value="F:aminoacyl-tRNA deacylase activity"/>
    <property type="evidence" value="ECO:0007669"/>
    <property type="project" value="InterPro"/>
</dbReference>
<feature type="short sequence motif" description="'KMSKS' region" evidence="15">
    <location>
        <begin position="805"/>
        <end position="809"/>
    </location>
</feature>
<dbReference type="SUPFAM" id="SSF50677">
    <property type="entry name" value="ValRS/IleRS/LeuRS editing domain"/>
    <property type="match status" value="1"/>
</dbReference>
<evidence type="ECO:0000256" key="11">
    <source>
        <dbReference type="ARBA" id="ARBA00022917"/>
    </source>
</evidence>
<dbReference type="Gene3D" id="3.90.740.10">
    <property type="entry name" value="Valyl/Leucyl/Isoleucyl-tRNA synthetase, editing domain"/>
    <property type="match status" value="1"/>
</dbReference>
<evidence type="ECO:0000259" key="18">
    <source>
        <dbReference type="Pfam" id="PF00133"/>
    </source>
</evidence>
<dbReference type="PRINTS" id="PR00984">
    <property type="entry name" value="TRNASYNTHILE"/>
</dbReference>
<keyword evidence="10 15" id="KW-0067">ATP-binding</keyword>
<dbReference type="InterPro" id="IPR033709">
    <property type="entry name" value="Anticodon_Ile_ABEc"/>
</dbReference>
<keyword evidence="11 15" id="KW-0648">Protein biosynthesis</keyword>
<evidence type="ECO:0000256" key="13">
    <source>
        <dbReference type="ARBA" id="ARBA00025217"/>
    </source>
</evidence>
<evidence type="ECO:0000256" key="10">
    <source>
        <dbReference type="ARBA" id="ARBA00022840"/>
    </source>
</evidence>
<feature type="domain" description="Aminoacyl-tRNA synthetase class Ia" evidence="18">
    <location>
        <begin position="711"/>
        <end position="833"/>
    </location>
</feature>
<dbReference type="GO" id="GO:0004822">
    <property type="term" value="F:isoleucine-tRNA ligase activity"/>
    <property type="evidence" value="ECO:0007669"/>
    <property type="project" value="UniProtKB-UniRule"/>
</dbReference>
<dbReference type="Gene3D" id="3.40.50.620">
    <property type="entry name" value="HUPs"/>
    <property type="match status" value="2"/>
</dbReference>
<dbReference type="Pfam" id="PF08264">
    <property type="entry name" value="Anticodon_1"/>
    <property type="match status" value="1"/>
</dbReference>
<dbReference type="AlphaFoldDB" id="A0A1F5XIA1"/>
<feature type="binding site" evidence="17">
    <location>
        <begin position="500"/>
        <end position="507"/>
    </location>
    <ligand>
        <name>substrate</name>
    </ligand>
</feature>
<dbReference type="InterPro" id="IPR001345">
    <property type="entry name" value="PG/BPGM_mutase_AS"/>
</dbReference>
<feature type="active site" description="Tele-phosphohistidine intermediate" evidence="16">
    <location>
        <position position="501"/>
    </location>
</feature>
<dbReference type="GO" id="GO:0005524">
    <property type="term" value="F:ATP binding"/>
    <property type="evidence" value="ECO:0007669"/>
    <property type="project" value="UniProtKB-UniRule"/>
</dbReference>
<evidence type="ECO:0000256" key="15">
    <source>
        <dbReference type="HAMAP-Rule" id="MF_02003"/>
    </source>
</evidence>
<dbReference type="HAMAP" id="MF_02003">
    <property type="entry name" value="Ile_tRNA_synth_type2"/>
    <property type="match status" value="1"/>
</dbReference>
<dbReference type="SUPFAM" id="SSF52374">
    <property type="entry name" value="Nucleotidylyl transferase"/>
    <property type="match status" value="1"/>
</dbReference>
<evidence type="ECO:0000256" key="12">
    <source>
        <dbReference type="ARBA" id="ARBA00023146"/>
    </source>
</evidence>
<dbReference type="GO" id="GO:0006428">
    <property type="term" value="P:isoleucyl-tRNA aminoacylation"/>
    <property type="evidence" value="ECO:0007669"/>
    <property type="project" value="UniProtKB-UniRule"/>
</dbReference>
<keyword evidence="9 15" id="KW-0862">Zinc</keyword>
<dbReference type="Gene3D" id="1.10.730.10">
    <property type="entry name" value="Isoleucyl-tRNA Synthetase, Domain 1"/>
    <property type="match status" value="1"/>
</dbReference>
<dbReference type="InterPro" id="IPR029033">
    <property type="entry name" value="His_PPase_superfam"/>
</dbReference>
<protein>
    <recommendedName>
        <fullName evidence="15">Isoleucine--tRNA ligase</fullName>
        <ecNumber evidence="15">6.1.1.5</ecNumber>
    </recommendedName>
    <alternativeName>
        <fullName evidence="15">Isoleucyl-tRNA synthetase</fullName>
        <shortName evidence="15">IleRS</shortName>
    </alternativeName>
</protein>
<comment type="function">
    <text evidence="13 15">Catalyzes the attachment of isoleucine to tRNA(Ile). As IleRS can inadvertently accommodate and process structurally similar amino acids such as valine, to avoid such errors it has two additional distinct tRNA(Ile)-dependent editing activities. One activity is designated as 'pretransfer' editing and involves the hydrolysis of activated Val-AMP. The other activity is designated 'posttransfer' editing and involves deacylation of mischarged Val-tRNA(Ile).</text>
</comment>
<dbReference type="GO" id="GO:0008270">
    <property type="term" value="F:zinc ion binding"/>
    <property type="evidence" value="ECO:0007669"/>
    <property type="project" value="UniProtKB-UniRule"/>
</dbReference>
<dbReference type="SUPFAM" id="SSF53254">
    <property type="entry name" value="Phosphoglycerate mutase-like"/>
    <property type="match status" value="1"/>
</dbReference>
<dbReference type="EC" id="6.1.1.5" evidence="15"/>
<dbReference type="Pfam" id="PF00300">
    <property type="entry name" value="His_Phos_1"/>
    <property type="match status" value="1"/>
</dbReference>
<reference evidence="20 21" key="1">
    <citation type="journal article" date="2016" name="Nat. Commun.">
        <title>Thousands of microbial genomes shed light on interconnected biogeochemical processes in an aquifer system.</title>
        <authorList>
            <person name="Anantharaman K."/>
            <person name="Brown C.T."/>
            <person name="Hug L.A."/>
            <person name="Sharon I."/>
            <person name="Castelle C.J."/>
            <person name="Probst A.J."/>
            <person name="Thomas B.C."/>
            <person name="Singh A."/>
            <person name="Wilkins M.J."/>
            <person name="Karaoz U."/>
            <person name="Brodie E.L."/>
            <person name="Williams K.H."/>
            <person name="Hubbard S.S."/>
            <person name="Banfield J.F."/>
        </authorList>
    </citation>
    <scope>NUCLEOTIDE SEQUENCE [LARGE SCALE GENOMIC DNA]</scope>
</reference>
<comment type="domain">
    <text evidence="15">IleRS has two distinct active sites: one for aminoacylation and one for editing. The misactivated valine is translocated from the active site to the editing site, which sterically excludes the correctly activated isoleucine. The single editing site contains two valyl binding pockets, one specific for each substrate (Val-AMP or Val-tRNA(Ile)).</text>
</comment>
<dbReference type="SUPFAM" id="SSF47323">
    <property type="entry name" value="Anticodon-binding domain of a subclass of class I aminoacyl-tRNA synthetases"/>
    <property type="match status" value="2"/>
</dbReference>
<feature type="domain" description="Methionyl/Valyl/Leucyl/Isoleucyl-tRNA synthetase anticodon-binding" evidence="19">
    <location>
        <begin position="889"/>
        <end position="1032"/>
    </location>
</feature>
<evidence type="ECO:0000256" key="1">
    <source>
        <dbReference type="ARBA" id="ARBA00001947"/>
    </source>
</evidence>
<feature type="domain" description="Aminoacyl-tRNA synthetase class Ia" evidence="18">
    <location>
        <begin position="7"/>
        <end position="492"/>
    </location>
</feature>
<feature type="binding site" evidence="17">
    <location>
        <position position="555"/>
    </location>
    <ligand>
        <name>substrate</name>
    </ligand>
</feature>
<proteinExistence type="inferred from homology"/>
<evidence type="ECO:0000259" key="19">
    <source>
        <dbReference type="Pfam" id="PF08264"/>
    </source>
</evidence>
<feature type="active site" description="Proton donor/acceptor" evidence="16">
    <location>
        <position position="582"/>
    </location>
</feature>
<dbReference type="InterPro" id="IPR009008">
    <property type="entry name" value="Val/Leu/Ile-tRNA-synth_edit"/>
</dbReference>
<dbReference type="Pfam" id="PF00133">
    <property type="entry name" value="tRNA-synt_1"/>
    <property type="match status" value="2"/>
</dbReference>
<dbReference type="InterPro" id="IPR023586">
    <property type="entry name" value="Ile-tRNA-ligase_type2"/>
</dbReference>
<sequence length="1152" mass="132146">MFKEEEILEFWDKNKIFEKSVEQRKKPLDKARGKKHFVFFEGPPTANGVPGVHHVESRAFKDAILRYKTMRGFFVPRRAGWDTHGLPVEVEVEKTLGLKNKKDIESYGVAEFNKKCRESVWKYKELWEKLTARMGFWIDMAHPYITYENSYIESLWWIIKKIAKKKYLYEDYKVVPWCARCGTALSSHELAQGYEKIKEESVYVKFPAKGGSASGGKISENTYFLVWTTTPWTLPGNVALAINPKVGYVMLEIRGEQLVLAESGVGALGKDYKILKKIKGSELVGREYEPLYPNKAPYKIVAGDFVSTEEGTGIVHIAPAFGDDDFSLSKKYDLPVLITTSADGIMQTPGEPWDGEWFSAKGGSASGGKKADKMIIDDLKSRGLLFKTEPYGHDYPFCWRCKNPLMYLARKAWWVDVNAVRPKLLQNNQKINWLPSHIKDGRMGEWLKEKKNWAFSRERFWGTPLPVWRCDRCAKWEAVGSIEELRKRAVTSGNRYFVMRHGEAESNVKNIVNGDINKNHYRLTERGKKQVETAADEMFKKKIKIDIIFASPFLRAQETARILEEKLGVSQENVKIDPRFGEAYWGIFDDTDPVKYHAYYKNPLDKFEKAPPGGESFMDVKKRVWDAFSEIESRYNNKTILIISHEDSIWMLWAAAEGKNNTESLLESEKRAQFVKTAEFIELSPNPSALPRDENLVLDLHKPFLDEVKLKCGCGGEMKRVSEVVDAWFDSGSMPFASVHWPFLGSPTSKGKSDFLYPADYITEAVDQTRGWFYGLLAVSTLLGKSAPYKNVISLGHVLDKNGKKMSKSLSNVVDPMALIEKYGADATRWYFFTINQPWDSKLFREEDVKDASRRFFMILLNVLQFWKMYAVTHPRKGGDTTFSRRVINQWVLAKLAEAANSITKKLDAYDIVGAARELENFVVEDVSRWYVRRIRDVMKNESAESKETSAVLGYLLGEVLKLLAPFAPFISEKIWMELGRKESVHLENWPRTAIEADQHRVLVLMQETRRIVSLALEARAKASIKVRQPLAKLEIKNGKLKTKNMDFLNLIKDEVNVKEIVFNITLKDEVRLDTNIIPELREEGILRDLIREIQAARKKAGLKPKDKAAAQISLPKEILEVAKKHEKDLMKETNLKSIKFSEYSEIKILLK</sequence>
<evidence type="ECO:0000313" key="21">
    <source>
        <dbReference type="Proteomes" id="UP000177346"/>
    </source>
</evidence>
<evidence type="ECO:0000256" key="8">
    <source>
        <dbReference type="ARBA" id="ARBA00022741"/>
    </source>
</evidence>
<evidence type="ECO:0000256" key="17">
    <source>
        <dbReference type="PIRSR" id="PIRSR613078-2"/>
    </source>
</evidence>